<organism evidence="6 7">
    <name type="scientific">Faecalitalea cylindroides</name>
    <dbReference type="NCBI Taxonomy" id="39483"/>
    <lineage>
        <taxon>Bacteria</taxon>
        <taxon>Bacillati</taxon>
        <taxon>Bacillota</taxon>
        <taxon>Erysipelotrichia</taxon>
        <taxon>Erysipelotrichales</taxon>
        <taxon>Erysipelotrichaceae</taxon>
        <taxon>Faecalitalea</taxon>
    </lineage>
</organism>
<dbReference type="SUPFAM" id="SSF47413">
    <property type="entry name" value="lambda repressor-like DNA-binding domains"/>
    <property type="match status" value="1"/>
</dbReference>
<dbReference type="GeneID" id="79877012"/>
<keyword evidence="2 5" id="KW-0238">DNA-binding</keyword>
<feature type="domain" description="HTH lacI-type" evidence="4">
    <location>
        <begin position="4"/>
        <end position="58"/>
    </location>
</feature>
<dbReference type="EMBL" id="NFKM01000019">
    <property type="protein sequence ID" value="OUP57812.1"/>
    <property type="molecule type" value="Genomic_DNA"/>
</dbReference>
<dbReference type="Pfam" id="PF13377">
    <property type="entry name" value="Peripla_BP_3"/>
    <property type="match status" value="1"/>
</dbReference>
<keyword evidence="3" id="KW-0804">Transcription</keyword>
<dbReference type="Gene3D" id="3.40.50.2300">
    <property type="match status" value="2"/>
</dbReference>
<dbReference type="PROSITE" id="PS00356">
    <property type="entry name" value="HTH_LACI_1"/>
    <property type="match status" value="1"/>
</dbReference>
<dbReference type="EMBL" id="JAQNCK010000019">
    <property type="protein sequence ID" value="MDC0828565.1"/>
    <property type="molecule type" value="Genomic_DNA"/>
</dbReference>
<accession>A0A1Y3VPF2</accession>
<dbReference type="PROSITE" id="PS50932">
    <property type="entry name" value="HTH_LACI_2"/>
    <property type="match status" value="1"/>
</dbReference>
<dbReference type="GO" id="GO:0003700">
    <property type="term" value="F:DNA-binding transcription factor activity"/>
    <property type="evidence" value="ECO:0007669"/>
    <property type="project" value="TreeGrafter"/>
</dbReference>
<evidence type="ECO:0000256" key="1">
    <source>
        <dbReference type="ARBA" id="ARBA00023015"/>
    </source>
</evidence>
<dbReference type="PRINTS" id="PR00036">
    <property type="entry name" value="HTHLACI"/>
</dbReference>
<dbReference type="SUPFAM" id="SSF53822">
    <property type="entry name" value="Periplasmic binding protein-like I"/>
    <property type="match status" value="1"/>
</dbReference>
<dbReference type="InterPro" id="IPR028082">
    <property type="entry name" value="Peripla_BP_I"/>
</dbReference>
<dbReference type="InterPro" id="IPR000843">
    <property type="entry name" value="HTH_LacI"/>
</dbReference>
<dbReference type="InterPro" id="IPR046335">
    <property type="entry name" value="LacI/GalR-like_sensor"/>
</dbReference>
<evidence type="ECO:0000313" key="5">
    <source>
        <dbReference type="EMBL" id="MDC0828565.1"/>
    </source>
</evidence>
<dbReference type="InterPro" id="IPR010982">
    <property type="entry name" value="Lambda_DNA-bd_dom_sf"/>
</dbReference>
<evidence type="ECO:0000256" key="3">
    <source>
        <dbReference type="ARBA" id="ARBA00023163"/>
    </source>
</evidence>
<dbReference type="AlphaFoldDB" id="A0A1Y3VPF2"/>
<dbReference type="SMART" id="SM00354">
    <property type="entry name" value="HTH_LACI"/>
    <property type="match status" value="1"/>
</dbReference>
<name>A0A1Y3VPF2_9FIRM</name>
<dbReference type="Gene3D" id="1.10.260.40">
    <property type="entry name" value="lambda repressor-like DNA-binding domains"/>
    <property type="match status" value="1"/>
</dbReference>
<evidence type="ECO:0000313" key="6">
    <source>
        <dbReference type="EMBL" id="OUP57812.1"/>
    </source>
</evidence>
<dbReference type="GO" id="GO:0000976">
    <property type="term" value="F:transcription cis-regulatory region binding"/>
    <property type="evidence" value="ECO:0007669"/>
    <property type="project" value="TreeGrafter"/>
</dbReference>
<dbReference type="PANTHER" id="PTHR30146">
    <property type="entry name" value="LACI-RELATED TRANSCRIPTIONAL REPRESSOR"/>
    <property type="match status" value="1"/>
</dbReference>
<dbReference type="RefSeq" id="WP_022355214.1">
    <property type="nucleotide sequence ID" value="NZ_CABKSV010000093.1"/>
</dbReference>
<reference evidence="5" key="3">
    <citation type="submission" date="2023-01" db="EMBL/GenBank/DDBJ databases">
        <title>Human gut microbiome strain richness.</title>
        <authorList>
            <person name="Chen-Liaw A."/>
        </authorList>
    </citation>
    <scope>NUCLEOTIDE SEQUENCE</scope>
    <source>
        <strain evidence="5">D55st1_G4_D55t1_190419</strain>
    </source>
</reference>
<dbReference type="Proteomes" id="UP000195447">
    <property type="component" value="Unassembled WGS sequence"/>
</dbReference>
<dbReference type="Pfam" id="PF00356">
    <property type="entry name" value="LacI"/>
    <property type="match status" value="1"/>
</dbReference>
<proteinExistence type="predicted"/>
<dbReference type="CDD" id="cd01392">
    <property type="entry name" value="HTH_LacI"/>
    <property type="match status" value="1"/>
</dbReference>
<dbReference type="Proteomes" id="UP001220658">
    <property type="component" value="Unassembled WGS sequence"/>
</dbReference>
<keyword evidence="7" id="KW-1185">Reference proteome</keyword>
<gene>
    <name evidence="6" type="ORF">B5F14_08610</name>
    <name evidence="5" type="ORF">POG00_07555</name>
</gene>
<evidence type="ECO:0000313" key="7">
    <source>
        <dbReference type="Proteomes" id="UP000195447"/>
    </source>
</evidence>
<dbReference type="PANTHER" id="PTHR30146:SF150">
    <property type="entry name" value="ARABINOSE METABOLISM TRANSCRIPTIONAL REPRESSOR"/>
    <property type="match status" value="1"/>
</dbReference>
<sequence length="336" mass="38097">MKRITIYDVAKEADVSLATVSRVINDSNVVREDTRIRVQEAIEKLGYKPNAIAQGLALSKTTTVSIVMSEKMFAYNGKILNGLMDVAKIYNYNIMFHTTSKGISKMQDVIESIIKSRVDGVILFNDNFSLEEMEVLNEYQIPMVVVGSKITETKIGNVGNVYINFEKMAYDLVNKYFERGIDDISLVEDKLNLSMMEQLKAGIDRAYAEKGKVFNKYISYDDNNYKSSFNFLSDYYKNNRPSKLVITFRDSQAIAVLNACQEAGYSLPEDCELVCVLNNKYLTMTRPNVTSYNIPEYDLGAVAMRLLTKMLVDDDSVKDNKDIEMSYVLMSKGTTK</sequence>
<comment type="caution">
    <text evidence="6">The sequence shown here is derived from an EMBL/GenBank/DDBJ whole genome shotgun (WGS) entry which is preliminary data.</text>
</comment>
<evidence type="ECO:0000256" key="2">
    <source>
        <dbReference type="ARBA" id="ARBA00023125"/>
    </source>
</evidence>
<reference evidence="7" key="1">
    <citation type="submission" date="2017-04" db="EMBL/GenBank/DDBJ databases">
        <title>Function of individual gut microbiota members based on whole genome sequencing of pure cultures obtained from chicken caecum.</title>
        <authorList>
            <person name="Medvecky M."/>
            <person name="Cejkova D."/>
            <person name="Polansky O."/>
            <person name="Karasova D."/>
            <person name="Kubasova T."/>
            <person name="Cizek A."/>
            <person name="Rychlik I."/>
        </authorList>
    </citation>
    <scope>NUCLEOTIDE SEQUENCE [LARGE SCALE GENOMIC DNA]</scope>
    <source>
        <strain evidence="7">An178</strain>
    </source>
</reference>
<keyword evidence="1" id="KW-0805">Transcription regulation</keyword>
<reference evidence="6" key="2">
    <citation type="journal article" date="2018" name="BMC Genomics">
        <title>Whole genome sequencing and function prediction of 133 gut anaerobes isolated from chicken caecum in pure cultures.</title>
        <authorList>
            <person name="Medvecky M."/>
            <person name="Cejkova D."/>
            <person name="Polansky O."/>
            <person name="Karasova D."/>
            <person name="Kubasova T."/>
            <person name="Cizek A."/>
            <person name="Rychlik I."/>
        </authorList>
    </citation>
    <scope>NUCLEOTIDE SEQUENCE</scope>
    <source>
        <strain evidence="6">An178</strain>
    </source>
</reference>
<evidence type="ECO:0000259" key="4">
    <source>
        <dbReference type="PROSITE" id="PS50932"/>
    </source>
</evidence>
<protein>
    <submittedName>
        <fullName evidence="6">Catabolite control protein A</fullName>
    </submittedName>
    <submittedName>
        <fullName evidence="5">LacI family DNA-binding transcriptional regulator</fullName>
    </submittedName>
</protein>